<feature type="transmembrane region" description="Helical" evidence="1">
    <location>
        <begin position="149"/>
        <end position="168"/>
    </location>
</feature>
<dbReference type="InterPro" id="IPR037185">
    <property type="entry name" value="EmrE-like"/>
</dbReference>
<keyword evidence="1" id="KW-0472">Membrane</keyword>
<feature type="transmembrane region" description="Helical" evidence="1">
    <location>
        <begin position="69"/>
        <end position="90"/>
    </location>
</feature>
<reference evidence="3 4" key="1">
    <citation type="submission" date="2018-11" db="EMBL/GenBank/DDBJ databases">
        <title>Gemmobacter sp. nov., YIM 102744-1 draft genome.</title>
        <authorList>
            <person name="Li G."/>
            <person name="Jiang Y."/>
        </authorList>
    </citation>
    <scope>NUCLEOTIDE SEQUENCE [LARGE SCALE GENOMIC DNA]</scope>
    <source>
        <strain evidence="3 4">YIM 102744-1</strain>
    </source>
</reference>
<accession>A0A3P3DS86</accession>
<feature type="transmembrane region" description="Helical" evidence="1">
    <location>
        <begin position="35"/>
        <end position="57"/>
    </location>
</feature>
<gene>
    <name evidence="3" type="ORF">EG244_08730</name>
</gene>
<dbReference type="SUPFAM" id="SSF103481">
    <property type="entry name" value="Multidrug resistance efflux transporter EmrE"/>
    <property type="match status" value="2"/>
</dbReference>
<keyword evidence="1" id="KW-1133">Transmembrane helix</keyword>
<organism evidence="3 4">
    <name type="scientific">Falsigemmobacter faecalis</name>
    <dbReference type="NCBI Taxonomy" id="2488730"/>
    <lineage>
        <taxon>Bacteria</taxon>
        <taxon>Pseudomonadati</taxon>
        <taxon>Pseudomonadota</taxon>
        <taxon>Alphaproteobacteria</taxon>
        <taxon>Rhodobacterales</taxon>
        <taxon>Paracoccaceae</taxon>
        <taxon>Falsigemmobacter</taxon>
    </lineage>
</organism>
<feature type="domain" description="EamA" evidence="2">
    <location>
        <begin position="8"/>
        <end position="140"/>
    </location>
</feature>
<evidence type="ECO:0000313" key="3">
    <source>
        <dbReference type="EMBL" id="RRH75558.1"/>
    </source>
</evidence>
<feature type="transmembrane region" description="Helical" evidence="1">
    <location>
        <begin position="262"/>
        <end position="280"/>
    </location>
</feature>
<proteinExistence type="predicted"/>
<dbReference type="RefSeq" id="WP_124964621.1">
    <property type="nucleotide sequence ID" value="NZ_RRAZ01000010.1"/>
</dbReference>
<dbReference type="Pfam" id="PF00892">
    <property type="entry name" value="EamA"/>
    <property type="match status" value="2"/>
</dbReference>
<comment type="caution">
    <text evidence="3">The sequence shown here is derived from an EMBL/GenBank/DDBJ whole genome shotgun (WGS) entry which is preliminary data.</text>
</comment>
<sequence length="311" mass="32969">MRLSPNAAGALMGLVSFALFAGHDALIKSLAGRYSAIQISFTIACFSFPLLIGMLATDRTVGTLIPVNRYWVILRGITGTFGAVTAFYAFKMLPFAEVYVLLFATPLLVTVLAVPLLGEKVGLRRALAVMTGLIGVLIVLRPGTSGFSLGHIAALAAALCGAMSAIITRRIGRQERAAVFVIYVAMTNFTLMGLALPFVYVPMTGPDLATMALVALLAFTGMQFMIQSYRRAEAGVVAPMQYSQMIWAIFYGAMFFGETPDAITLVGATIVSASGLYIVLREARLKTGAAAGAVVPQSNTSTCSETARNPE</sequence>
<keyword evidence="4" id="KW-1185">Reference proteome</keyword>
<dbReference type="PANTHER" id="PTHR22911:SF135">
    <property type="entry name" value="BLR4310 PROTEIN"/>
    <property type="match status" value="1"/>
</dbReference>
<dbReference type="PANTHER" id="PTHR22911">
    <property type="entry name" value="ACYL-MALONYL CONDENSING ENZYME-RELATED"/>
    <property type="match status" value="1"/>
</dbReference>
<evidence type="ECO:0000313" key="4">
    <source>
        <dbReference type="Proteomes" id="UP000282125"/>
    </source>
</evidence>
<keyword evidence="1" id="KW-0812">Transmembrane</keyword>
<dbReference type="GO" id="GO:0016020">
    <property type="term" value="C:membrane"/>
    <property type="evidence" value="ECO:0007669"/>
    <property type="project" value="InterPro"/>
</dbReference>
<feature type="domain" description="EamA" evidence="2">
    <location>
        <begin position="149"/>
        <end position="274"/>
    </location>
</feature>
<dbReference type="InterPro" id="IPR000620">
    <property type="entry name" value="EamA_dom"/>
</dbReference>
<evidence type="ECO:0000256" key="1">
    <source>
        <dbReference type="SAM" id="Phobius"/>
    </source>
</evidence>
<dbReference type="OrthoDB" id="7818056at2"/>
<dbReference type="AlphaFoldDB" id="A0A3P3DS86"/>
<feature type="transmembrane region" description="Helical" evidence="1">
    <location>
        <begin position="180"/>
        <end position="202"/>
    </location>
</feature>
<feature type="transmembrane region" description="Helical" evidence="1">
    <location>
        <begin position="238"/>
        <end position="256"/>
    </location>
</feature>
<feature type="transmembrane region" description="Helical" evidence="1">
    <location>
        <begin position="126"/>
        <end position="143"/>
    </location>
</feature>
<protein>
    <submittedName>
        <fullName evidence="3">DMT family transporter</fullName>
    </submittedName>
</protein>
<feature type="transmembrane region" description="Helical" evidence="1">
    <location>
        <begin position="96"/>
        <end position="114"/>
    </location>
</feature>
<evidence type="ECO:0000259" key="2">
    <source>
        <dbReference type="Pfam" id="PF00892"/>
    </source>
</evidence>
<feature type="transmembrane region" description="Helical" evidence="1">
    <location>
        <begin position="208"/>
        <end position="226"/>
    </location>
</feature>
<dbReference type="EMBL" id="RRAZ01000010">
    <property type="protein sequence ID" value="RRH75558.1"/>
    <property type="molecule type" value="Genomic_DNA"/>
</dbReference>
<dbReference type="Proteomes" id="UP000282125">
    <property type="component" value="Unassembled WGS sequence"/>
</dbReference>
<name>A0A3P3DS86_9RHOB</name>